<evidence type="ECO:0000313" key="2">
    <source>
        <dbReference type="Proteomes" id="UP000499080"/>
    </source>
</evidence>
<dbReference type="Proteomes" id="UP000499080">
    <property type="component" value="Unassembled WGS sequence"/>
</dbReference>
<keyword evidence="2" id="KW-1185">Reference proteome</keyword>
<feature type="non-terminal residue" evidence="1">
    <location>
        <position position="163"/>
    </location>
</feature>
<protein>
    <submittedName>
        <fullName evidence="1">Uncharacterized protein</fullName>
    </submittedName>
</protein>
<dbReference type="EMBL" id="BGPR01198956">
    <property type="protein sequence ID" value="GBN12579.1"/>
    <property type="molecule type" value="Genomic_DNA"/>
</dbReference>
<gene>
    <name evidence="1" type="ORF">AVEN_217169_1</name>
</gene>
<reference evidence="1 2" key="1">
    <citation type="journal article" date="2019" name="Sci. Rep.">
        <title>Orb-weaving spider Araneus ventricosus genome elucidates the spidroin gene catalogue.</title>
        <authorList>
            <person name="Kono N."/>
            <person name="Nakamura H."/>
            <person name="Ohtoshi R."/>
            <person name="Moran D.A.P."/>
            <person name="Shinohara A."/>
            <person name="Yoshida Y."/>
            <person name="Fujiwara M."/>
            <person name="Mori M."/>
            <person name="Tomita M."/>
            <person name="Arakawa K."/>
        </authorList>
    </citation>
    <scope>NUCLEOTIDE SEQUENCE [LARGE SCALE GENOMIC DNA]</scope>
</reference>
<evidence type="ECO:0000313" key="1">
    <source>
        <dbReference type="EMBL" id="GBN12579.1"/>
    </source>
</evidence>
<organism evidence="1 2">
    <name type="scientific">Araneus ventricosus</name>
    <name type="common">Orbweaver spider</name>
    <name type="synonym">Epeira ventricosa</name>
    <dbReference type="NCBI Taxonomy" id="182803"/>
    <lineage>
        <taxon>Eukaryota</taxon>
        <taxon>Metazoa</taxon>
        <taxon>Ecdysozoa</taxon>
        <taxon>Arthropoda</taxon>
        <taxon>Chelicerata</taxon>
        <taxon>Arachnida</taxon>
        <taxon>Araneae</taxon>
        <taxon>Araneomorphae</taxon>
        <taxon>Entelegynae</taxon>
        <taxon>Araneoidea</taxon>
        <taxon>Araneidae</taxon>
        <taxon>Araneus</taxon>
    </lineage>
</organism>
<name>A0A4Y2LDK9_ARAVE</name>
<accession>A0A4Y2LDK9</accession>
<sequence length="163" mass="18714">MSGKKLKIQDQTVPCKLRIITPHHSNFQPIHLEGSLTKGHPNHTTGHSDPLGQLRLLLLQLSKWDPPSVSVVESHFPFPHWSTFFGFSFRERASHPSPRSYFNFMTQHSKWIMNEDKNPNFSTAPQQFSSNFRIDDVFWSGATEIGWSGVVVNFQLKKDCHLS</sequence>
<comment type="caution">
    <text evidence="1">The sequence shown here is derived from an EMBL/GenBank/DDBJ whole genome shotgun (WGS) entry which is preliminary data.</text>
</comment>
<dbReference type="AlphaFoldDB" id="A0A4Y2LDK9"/>
<proteinExistence type="predicted"/>